<gene>
    <name evidence="3" type="primary">PmUG01_01034900</name>
    <name evidence="3" type="ORF">PMUG01_01034900</name>
</gene>
<keyword evidence="4" id="KW-1185">Reference proteome</keyword>
<feature type="signal peptide" evidence="1">
    <location>
        <begin position="1"/>
        <end position="20"/>
    </location>
</feature>
<feature type="chain" id="PRO_5008915822" evidence="1">
    <location>
        <begin position="21"/>
        <end position="292"/>
    </location>
</feature>
<protein>
    <submittedName>
        <fullName evidence="3">Tryptophan-rich protein</fullName>
    </submittedName>
</protein>
<proteinExistence type="predicted"/>
<dbReference type="Pfam" id="PF12319">
    <property type="entry name" value="TryThrA_C"/>
    <property type="match status" value="1"/>
</dbReference>
<evidence type="ECO:0000259" key="2">
    <source>
        <dbReference type="Pfam" id="PF12319"/>
    </source>
</evidence>
<organism evidence="3 4">
    <name type="scientific">Plasmodium malariae</name>
    <dbReference type="NCBI Taxonomy" id="5858"/>
    <lineage>
        <taxon>Eukaryota</taxon>
        <taxon>Sar</taxon>
        <taxon>Alveolata</taxon>
        <taxon>Apicomplexa</taxon>
        <taxon>Aconoidasida</taxon>
        <taxon>Haemosporida</taxon>
        <taxon>Plasmodiidae</taxon>
        <taxon>Plasmodium</taxon>
        <taxon>Plasmodium (Plasmodium)</taxon>
    </lineage>
</organism>
<keyword evidence="1" id="KW-0732">Signal</keyword>
<dbReference type="GeneID" id="39866503"/>
<dbReference type="OrthoDB" id="381601at2759"/>
<dbReference type="RefSeq" id="XP_028860117.1">
    <property type="nucleotide sequence ID" value="XM_029008570.1"/>
</dbReference>
<name>A0A1D3JKJ4_PLAMA</name>
<dbReference type="VEuPathDB" id="PlasmoDB:PmUG01_01034900"/>
<dbReference type="KEGG" id="pmal:PMUG01_01034900"/>
<dbReference type="Proteomes" id="UP000219813">
    <property type="component" value="Chromosome 1"/>
</dbReference>
<dbReference type="AlphaFoldDB" id="A0A1D3JKJ4"/>
<accession>A0A1D3JKJ4</accession>
<evidence type="ECO:0000313" key="3">
    <source>
        <dbReference type="EMBL" id="SBT87054.1"/>
    </source>
</evidence>
<dbReference type="InterPro" id="IPR022089">
    <property type="entry name" value="Plasmodium-antigen_C"/>
</dbReference>
<reference evidence="3 4" key="1">
    <citation type="submission" date="2016-06" db="EMBL/GenBank/DDBJ databases">
        <authorList>
            <consortium name="Pathogen Informatics"/>
        </authorList>
    </citation>
    <scope>NUCLEOTIDE SEQUENCE [LARGE SCALE GENOMIC DNA]</scope>
</reference>
<feature type="domain" description="Tryptophan/threonine-rich plasmodium antigen C-terminal" evidence="2">
    <location>
        <begin position="73"/>
        <end position="285"/>
    </location>
</feature>
<evidence type="ECO:0000313" key="4">
    <source>
        <dbReference type="Proteomes" id="UP000219813"/>
    </source>
</evidence>
<dbReference type="EMBL" id="LT594622">
    <property type="protein sequence ID" value="SBT87054.1"/>
    <property type="molecule type" value="Genomic_DNA"/>
</dbReference>
<evidence type="ECO:0000256" key="1">
    <source>
        <dbReference type="SAM" id="SignalP"/>
    </source>
</evidence>
<sequence>MKSILFFVSASAVIFKLSSTSESVNGCFRGICTGKTKPPLCKSYNGPEDMPNEYLRQKIWEFKKLEEKKNHNWNLWFKKQKKDMIKDFKKKNNAWFGNKNEKWNNFLYNLEEKWLHYNPNMKEEYKSDLYDVCSNWSDNQWIEWFKTHGLNYITSDFESWFNEIISSYNKIMTCKLINWKEKKKNEWDSHPYRLYEVDRWTRWVEKLLFLDKDIYIKVSAYRQWDQRIRNEEYLWNFLIRRIKKKYIDDVNMMVKQWCKEVMTDYNKWLISFYINWIENKQWNVWLIEKKMK</sequence>